<dbReference type="GO" id="GO:0008253">
    <property type="term" value="F:5'-nucleotidase activity"/>
    <property type="evidence" value="ECO:0007669"/>
    <property type="project" value="InterPro"/>
</dbReference>
<dbReference type="Gene3D" id="3.40.50.1000">
    <property type="entry name" value="HAD superfamily/HAD-like"/>
    <property type="match status" value="1"/>
</dbReference>
<dbReference type="AlphaFoldDB" id="A0A1N6JS13"/>
<dbReference type="RefSeq" id="WP_074241688.1">
    <property type="nucleotide sequence ID" value="NZ_FSRA01000002.1"/>
</dbReference>
<dbReference type="EMBL" id="FSRA01000002">
    <property type="protein sequence ID" value="SIO47148.1"/>
    <property type="molecule type" value="Genomic_DNA"/>
</dbReference>
<dbReference type="SFLD" id="SFLDS00003">
    <property type="entry name" value="Haloacid_Dehalogenase"/>
    <property type="match status" value="1"/>
</dbReference>
<dbReference type="SUPFAM" id="SSF56784">
    <property type="entry name" value="HAD-like"/>
    <property type="match status" value="1"/>
</dbReference>
<dbReference type="Gene3D" id="1.10.150.240">
    <property type="entry name" value="Putative phosphatase, domain 2"/>
    <property type="match status" value="1"/>
</dbReference>
<dbReference type="OrthoDB" id="9802350at2"/>
<dbReference type="SFLD" id="SFLDG01129">
    <property type="entry name" value="C1.5:_HAD__Beta-PGM__Phosphata"/>
    <property type="match status" value="1"/>
</dbReference>
<name>A0A1N6JS13_9BACT</name>
<organism evidence="1 2">
    <name type="scientific">Chitinophaga niabensis</name>
    <dbReference type="NCBI Taxonomy" id="536979"/>
    <lineage>
        <taxon>Bacteria</taxon>
        <taxon>Pseudomonadati</taxon>
        <taxon>Bacteroidota</taxon>
        <taxon>Chitinophagia</taxon>
        <taxon>Chitinophagales</taxon>
        <taxon>Chitinophagaceae</taxon>
        <taxon>Chitinophaga</taxon>
    </lineage>
</organism>
<evidence type="ECO:0000313" key="1">
    <source>
        <dbReference type="EMBL" id="SIO47148.1"/>
    </source>
</evidence>
<dbReference type="InterPro" id="IPR036412">
    <property type="entry name" value="HAD-like_sf"/>
</dbReference>
<dbReference type="STRING" id="536979.SAMN04488055_4331"/>
<dbReference type="NCBIfam" id="TIGR02254">
    <property type="entry name" value="YjjG_YfnB"/>
    <property type="match status" value="1"/>
</dbReference>
<dbReference type="Proteomes" id="UP000185003">
    <property type="component" value="Unassembled WGS sequence"/>
</dbReference>
<dbReference type="InterPro" id="IPR006439">
    <property type="entry name" value="HAD-SF_hydro_IA"/>
</dbReference>
<dbReference type="InterPro" id="IPR011951">
    <property type="entry name" value="HAD-SF_hydro_IA_YjjG/PynA"/>
</dbReference>
<keyword evidence="1" id="KW-0378">Hydrolase</keyword>
<accession>A0A1N6JS13</accession>
<protein>
    <submittedName>
        <fullName evidence="1">Putative hydrolase of the HAD superfamily</fullName>
    </submittedName>
</protein>
<dbReference type="Pfam" id="PF00702">
    <property type="entry name" value="Hydrolase"/>
    <property type="match status" value="1"/>
</dbReference>
<proteinExistence type="predicted"/>
<evidence type="ECO:0000313" key="2">
    <source>
        <dbReference type="Proteomes" id="UP000185003"/>
    </source>
</evidence>
<dbReference type="PANTHER" id="PTHR47478">
    <property type="match status" value="1"/>
</dbReference>
<dbReference type="InterPro" id="IPR023198">
    <property type="entry name" value="PGP-like_dom2"/>
</dbReference>
<dbReference type="PANTHER" id="PTHR47478:SF1">
    <property type="entry name" value="PYRIMIDINE 5'-NUCLEOTIDASE YJJG"/>
    <property type="match status" value="1"/>
</dbReference>
<dbReference type="PRINTS" id="PR00413">
    <property type="entry name" value="HADHALOGNASE"/>
</dbReference>
<dbReference type="InterPro" id="IPR023214">
    <property type="entry name" value="HAD_sf"/>
</dbReference>
<dbReference type="InterPro" id="IPR052550">
    <property type="entry name" value="Pyrimidine_5'-ntase_YjjG"/>
</dbReference>
<sequence length="231" mass="26794">MRYKHIFFDLDHTLWDFEANCIETLQELYTEHALEKRGIPSFETFYASYSVINDKLWDRFRKGFITRQDLRTKRFSLTFLDFKIGDDKLSASMGKRFLEILPTKTALFPHAVEVLDYLQQKKYPIHMITNGFEETQLLKMQHSGIQHYFTHIITSETCGSLKPHREIYDFAVNLASTTASDSIMIGDTLDVDILGAQQVGMDQVYFAPNEIVEGVKPTYTIRCLSELKAIL</sequence>
<dbReference type="NCBIfam" id="TIGR01549">
    <property type="entry name" value="HAD-SF-IA-v1"/>
    <property type="match status" value="1"/>
</dbReference>
<gene>
    <name evidence="1" type="ORF">SAMN04488055_4331</name>
</gene>
<keyword evidence="2" id="KW-1185">Reference proteome</keyword>
<reference evidence="1 2" key="1">
    <citation type="submission" date="2016-11" db="EMBL/GenBank/DDBJ databases">
        <authorList>
            <person name="Jaros S."/>
            <person name="Januszkiewicz K."/>
            <person name="Wedrychowicz H."/>
        </authorList>
    </citation>
    <scope>NUCLEOTIDE SEQUENCE [LARGE SCALE GENOMIC DNA]</scope>
    <source>
        <strain evidence="1 2">DSM 24787</strain>
    </source>
</reference>